<comment type="similarity">
    <text evidence="3">Belongs to the tissue factor family.</text>
</comment>
<dbReference type="AlphaFoldDB" id="I3JTE7"/>
<evidence type="ECO:0000256" key="7">
    <source>
        <dbReference type="ARBA" id="ARBA00022696"/>
    </source>
</evidence>
<dbReference type="GO" id="GO:0005886">
    <property type="term" value="C:plasma membrane"/>
    <property type="evidence" value="ECO:0007669"/>
    <property type="project" value="TreeGrafter"/>
</dbReference>
<dbReference type="GO" id="GO:0002040">
    <property type="term" value="P:sprouting angiogenesis"/>
    <property type="evidence" value="ECO:0007669"/>
    <property type="project" value="Ensembl"/>
</dbReference>
<keyword evidence="14" id="KW-0325">Glycoprotein</keyword>
<keyword evidence="9 17" id="KW-1133">Transmembrane helix</keyword>
<reference evidence="20" key="2">
    <citation type="submission" date="2025-08" db="UniProtKB">
        <authorList>
            <consortium name="Ensembl"/>
        </authorList>
    </citation>
    <scope>IDENTIFICATION</scope>
</reference>
<reference evidence="21" key="1">
    <citation type="submission" date="2012-01" db="EMBL/GenBank/DDBJ databases">
        <title>The Genome Sequence of Oreochromis niloticus (Nile Tilapia).</title>
        <authorList>
            <consortium name="Broad Institute Genome Assembly Team"/>
            <consortium name="Broad Institute Sequencing Platform"/>
            <person name="Di Palma F."/>
            <person name="Johnson J."/>
            <person name="Lander E.S."/>
            <person name="Lindblad-Toh K."/>
        </authorList>
    </citation>
    <scope>NUCLEOTIDE SEQUENCE [LARGE SCALE GENOMIC DNA]</scope>
</reference>
<protein>
    <recommendedName>
        <fullName evidence="5">Tissue factor</fullName>
    </recommendedName>
    <alternativeName>
        <fullName evidence="16">Coagulation factor III</fullName>
    </alternativeName>
</protein>
<keyword evidence="7" id="KW-0356">Hemostasis</keyword>
<evidence type="ECO:0000256" key="16">
    <source>
        <dbReference type="ARBA" id="ARBA00031171"/>
    </source>
</evidence>
<keyword evidence="12" id="KW-0564">Palmitate</keyword>
<evidence type="ECO:0000256" key="13">
    <source>
        <dbReference type="ARBA" id="ARBA00023157"/>
    </source>
</evidence>
<keyword evidence="15" id="KW-0449">Lipoprotein</keyword>
<dbReference type="PRINTS" id="PR00346">
    <property type="entry name" value="TISSUEFACTOR"/>
</dbReference>
<dbReference type="PANTHER" id="PTHR20859:SF22">
    <property type="entry name" value="TISSUE FACTOR"/>
    <property type="match status" value="1"/>
</dbReference>
<feature type="domain" description="Interferon/interleukin receptor" evidence="19">
    <location>
        <begin position="125"/>
        <end position="231"/>
    </location>
</feature>
<dbReference type="InParanoid" id="I3JTE7"/>
<dbReference type="Pfam" id="PF09294">
    <property type="entry name" value="Interfer-bind"/>
    <property type="match status" value="1"/>
</dbReference>
<evidence type="ECO:0000256" key="8">
    <source>
        <dbReference type="ARBA" id="ARBA00022729"/>
    </source>
</evidence>
<feature type="transmembrane region" description="Helical" evidence="17">
    <location>
        <begin position="12"/>
        <end position="28"/>
    </location>
</feature>
<keyword evidence="8" id="KW-0732">Signal</keyword>
<dbReference type="GO" id="GO:0004896">
    <property type="term" value="F:cytokine receptor activity"/>
    <property type="evidence" value="ECO:0007669"/>
    <property type="project" value="TreeGrafter"/>
</dbReference>
<evidence type="ECO:0000256" key="15">
    <source>
        <dbReference type="ARBA" id="ARBA00023288"/>
    </source>
</evidence>
<accession>I3JTE7</accession>
<reference evidence="20" key="3">
    <citation type="submission" date="2025-09" db="UniProtKB">
        <authorList>
            <consortium name="Ensembl"/>
        </authorList>
    </citation>
    <scope>IDENTIFICATION</scope>
</reference>
<evidence type="ECO:0000256" key="3">
    <source>
        <dbReference type="ARBA" id="ARBA00009197"/>
    </source>
</evidence>
<evidence type="ECO:0000313" key="21">
    <source>
        <dbReference type="Proteomes" id="UP000005207"/>
    </source>
</evidence>
<keyword evidence="13" id="KW-1015">Disulfide bond</keyword>
<evidence type="ECO:0000256" key="5">
    <source>
        <dbReference type="ARBA" id="ARBA00018722"/>
    </source>
</evidence>
<organism evidence="20 21">
    <name type="scientific">Oreochromis niloticus</name>
    <name type="common">Nile tilapia</name>
    <name type="synonym">Tilapia nilotica</name>
    <dbReference type="NCBI Taxonomy" id="8128"/>
    <lineage>
        <taxon>Eukaryota</taxon>
        <taxon>Metazoa</taxon>
        <taxon>Chordata</taxon>
        <taxon>Craniata</taxon>
        <taxon>Vertebrata</taxon>
        <taxon>Euteleostomi</taxon>
        <taxon>Actinopterygii</taxon>
        <taxon>Neopterygii</taxon>
        <taxon>Teleostei</taxon>
        <taxon>Neoteleostei</taxon>
        <taxon>Acanthomorphata</taxon>
        <taxon>Ovalentaria</taxon>
        <taxon>Cichlomorphae</taxon>
        <taxon>Cichliformes</taxon>
        <taxon>Cichlidae</taxon>
        <taxon>African cichlids</taxon>
        <taxon>Pseudocrenilabrinae</taxon>
        <taxon>Oreochromini</taxon>
        <taxon>Oreochromis</taxon>
    </lineage>
</organism>
<name>I3JTE7_ORENI</name>
<evidence type="ECO:0000256" key="17">
    <source>
        <dbReference type="SAM" id="Phobius"/>
    </source>
</evidence>
<comment type="subcellular location">
    <subcellularLocation>
        <location evidence="2">Membrane</location>
        <topology evidence="2">Single-pass type I membrane protein</topology>
    </subcellularLocation>
</comment>
<dbReference type="Ensembl" id="ENSONIT00000012151.2">
    <property type="protein sequence ID" value="ENSONIP00000012142.2"/>
    <property type="gene ID" value="ENSONIG00000009666.2"/>
</dbReference>
<keyword evidence="6 17" id="KW-0812">Transmembrane</keyword>
<dbReference type="GeneTree" id="ENSGT00390000012668"/>
<evidence type="ECO:0000256" key="4">
    <source>
        <dbReference type="ARBA" id="ARBA00011184"/>
    </source>
</evidence>
<dbReference type="FunFam" id="2.60.40.10:FF:000899">
    <property type="entry name" value="Tissue factor"/>
    <property type="match status" value="1"/>
</dbReference>
<evidence type="ECO:0000256" key="12">
    <source>
        <dbReference type="ARBA" id="ARBA00023139"/>
    </source>
</evidence>
<dbReference type="HOGENOM" id="CLU_082139_0_0_1"/>
<evidence type="ECO:0000256" key="11">
    <source>
        <dbReference type="ARBA" id="ARBA00023136"/>
    </source>
</evidence>
<dbReference type="InterPro" id="IPR001187">
    <property type="entry name" value="Tissue_factor"/>
</dbReference>
<evidence type="ECO:0000256" key="14">
    <source>
        <dbReference type="ARBA" id="ARBA00023180"/>
    </source>
</evidence>
<evidence type="ECO:0000313" key="20">
    <source>
        <dbReference type="Ensembl" id="ENSONIP00000012142.2"/>
    </source>
</evidence>
<evidence type="ECO:0000256" key="10">
    <source>
        <dbReference type="ARBA" id="ARBA00023084"/>
    </source>
</evidence>
<dbReference type="STRING" id="8128.ENSONIP00000012142"/>
<dbReference type="InterPro" id="IPR036116">
    <property type="entry name" value="FN3_sf"/>
</dbReference>
<feature type="domain" description="Fibronectin type-III" evidence="18">
    <location>
        <begin position="18"/>
        <end position="101"/>
    </location>
</feature>
<dbReference type="SUPFAM" id="SSF49265">
    <property type="entry name" value="Fibronectin type III"/>
    <property type="match status" value="2"/>
</dbReference>
<dbReference type="GO" id="GO:0007596">
    <property type="term" value="P:blood coagulation"/>
    <property type="evidence" value="ECO:0007669"/>
    <property type="project" value="UniProtKB-KW"/>
</dbReference>
<dbReference type="Proteomes" id="UP000005207">
    <property type="component" value="Linkage group LG9"/>
</dbReference>
<comment type="subunit">
    <text evidence="4">Interacts with HSPE; the interaction, inhibited by heparin, promotes the generation of activated factor X and activates coagulation in the presence of activated factor VII.</text>
</comment>
<dbReference type="Pfam" id="PF01108">
    <property type="entry name" value="Tissue_fac"/>
    <property type="match status" value="1"/>
</dbReference>
<dbReference type="PANTHER" id="PTHR20859">
    <property type="entry name" value="INTERFERON/INTERLEUKIN RECEPTOR"/>
    <property type="match status" value="1"/>
</dbReference>
<comment type="function">
    <text evidence="1">Initiates blood coagulation by forming a complex with circulating factor VII or VIIa. The [TF:VIIa] complex activates factors IX or X by specific limited proteolysis. TF plays a role in normal hemostasis by initiating the cell-surface assembly and propagation of the coagulation protease cascade.</text>
</comment>
<keyword evidence="10" id="KW-0094">Blood coagulation</keyword>
<evidence type="ECO:0000256" key="9">
    <source>
        <dbReference type="ARBA" id="ARBA00022989"/>
    </source>
</evidence>
<keyword evidence="21" id="KW-1185">Reference proteome</keyword>
<dbReference type="Gene3D" id="2.60.40.10">
    <property type="entry name" value="Immunoglobulins"/>
    <property type="match status" value="2"/>
</dbReference>
<keyword evidence="11 17" id="KW-0472">Membrane</keyword>
<dbReference type="OMA" id="LSEFPHK"/>
<sequence>AHSLIVDATIETLLLLIVIIIIIVIIRAKNVIWKSTNFKTVLVWEPKPSANYSYTVELSPVGGNAQKIPNCIQSSQTMCDLSTAMTDPKACYVADVLSQPPRGVIPELSEFPHKTSPKFCPYNDTEIDRPKFTLEVSKGKATLNVTDSPTAIFNGQHLQTLRDIFSEQLHYKVTYWKNRSTGKKTSDSQTSMIEVTGLDQGESYCFQVQVYIPSRTYGKQFGDLSHAQCSEVENQSILDGELLYFSTVLTTKRNTSAFITSKVFVMNVQLQSVCAVVARILSRNPTAPPSGSCYSNRQ</sequence>
<dbReference type="InterPro" id="IPR003961">
    <property type="entry name" value="FN3_dom"/>
</dbReference>
<evidence type="ECO:0000256" key="1">
    <source>
        <dbReference type="ARBA" id="ARBA00002201"/>
    </source>
</evidence>
<evidence type="ECO:0000259" key="18">
    <source>
        <dbReference type="Pfam" id="PF01108"/>
    </source>
</evidence>
<evidence type="ECO:0000256" key="2">
    <source>
        <dbReference type="ARBA" id="ARBA00004479"/>
    </source>
</evidence>
<proteinExistence type="inferred from homology"/>
<dbReference type="InterPro" id="IPR015373">
    <property type="entry name" value="Interferon/interleukin_rcp_dom"/>
</dbReference>
<dbReference type="InterPro" id="IPR013783">
    <property type="entry name" value="Ig-like_fold"/>
</dbReference>
<evidence type="ECO:0000259" key="19">
    <source>
        <dbReference type="Pfam" id="PF09294"/>
    </source>
</evidence>
<dbReference type="InterPro" id="IPR050650">
    <property type="entry name" value="Type-II_Cytokine-TF_Rcpt"/>
</dbReference>
<dbReference type="eggNOG" id="ENOG502RA1F">
    <property type="taxonomic scope" value="Eukaryota"/>
</dbReference>
<evidence type="ECO:0000256" key="6">
    <source>
        <dbReference type="ARBA" id="ARBA00022692"/>
    </source>
</evidence>